<dbReference type="EMBL" id="RZTZ01000002">
    <property type="protein sequence ID" value="RVT65032.1"/>
    <property type="molecule type" value="Genomic_DNA"/>
</dbReference>
<evidence type="ECO:0000313" key="1">
    <source>
        <dbReference type="EMBL" id="RVT65032.1"/>
    </source>
</evidence>
<dbReference type="AlphaFoldDB" id="A0A3S2UB48"/>
<proteinExistence type="predicted"/>
<evidence type="ECO:0000313" key="2">
    <source>
        <dbReference type="Proteomes" id="UP000288024"/>
    </source>
</evidence>
<keyword evidence="2" id="KW-1185">Reference proteome</keyword>
<reference evidence="1 2" key="1">
    <citation type="submission" date="2019-01" db="EMBL/GenBank/DDBJ databases">
        <title>Bacillus sp. M5HDSG1-1, whole genome shotgun sequence.</title>
        <authorList>
            <person name="Tuo L."/>
        </authorList>
    </citation>
    <scope>NUCLEOTIDE SEQUENCE [LARGE SCALE GENOMIC DNA]</scope>
    <source>
        <strain evidence="1 2">M5HDSG1-1</strain>
    </source>
</reference>
<dbReference type="Proteomes" id="UP000288024">
    <property type="component" value="Unassembled WGS sequence"/>
</dbReference>
<organism evidence="1 2">
    <name type="scientific">Niallia taxi</name>
    <dbReference type="NCBI Taxonomy" id="2499688"/>
    <lineage>
        <taxon>Bacteria</taxon>
        <taxon>Bacillati</taxon>
        <taxon>Bacillota</taxon>
        <taxon>Bacilli</taxon>
        <taxon>Bacillales</taxon>
        <taxon>Bacillaceae</taxon>
        <taxon>Niallia</taxon>
    </lineage>
</organism>
<protein>
    <submittedName>
        <fullName evidence="1">Uncharacterized protein</fullName>
    </submittedName>
</protein>
<name>A0A3S2UB48_9BACI</name>
<gene>
    <name evidence="1" type="ORF">EM808_05845</name>
</gene>
<dbReference type="Pfam" id="PF08863">
    <property type="entry name" value="YolD"/>
    <property type="match status" value="1"/>
</dbReference>
<accession>A0A3S2UB48</accession>
<dbReference type="InterPro" id="IPR014962">
    <property type="entry name" value="YolD"/>
</dbReference>
<comment type="caution">
    <text evidence="1">The sequence shown here is derived from an EMBL/GenBank/DDBJ whole genome shotgun (WGS) entry which is preliminary data.</text>
</comment>
<sequence>MILKELARNRKLVINYYKNGLLQTCKGSVELLNLHEQTLNLKDEKENILQIKLSWIHDIAPTAG</sequence>